<dbReference type="SUPFAM" id="SSF47226">
    <property type="entry name" value="Histidine-containing phosphotransfer domain, HPT domain"/>
    <property type="match status" value="1"/>
</dbReference>
<evidence type="ECO:0000259" key="2">
    <source>
        <dbReference type="PROSITE" id="PS50894"/>
    </source>
</evidence>
<keyword evidence="1" id="KW-0597">Phosphoprotein</keyword>
<dbReference type="Proteomes" id="UP000253383">
    <property type="component" value="Unassembled WGS sequence"/>
</dbReference>
<keyword evidence="4" id="KW-1185">Reference proteome</keyword>
<dbReference type="InterPro" id="IPR008207">
    <property type="entry name" value="Sig_transdc_His_kin_Hpt_dom"/>
</dbReference>
<dbReference type="GO" id="GO:0004672">
    <property type="term" value="F:protein kinase activity"/>
    <property type="evidence" value="ECO:0007669"/>
    <property type="project" value="UniProtKB-ARBA"/>
</dbReference>
<dbReference type="OrthoDB" id="956928at2"/>
<gene>
    <name evidence="3" type="ORF">DUE52_10795</name>
</gene>
<dbReference type="Gene3D" id="1.20.120.160">
    <property type="entry name" value="HPT domain"/>
    <property type="match status" value="1"/>
</dbReference>
<evidence type="ECO:0000313" key="3">
    <source>
        <dbReference type="EMBL" id="RCR69818.1"/>
    </source>
</evidence>
<evidence type="ECO:0000313" key="4">
    <source>
        <dbReference type="Proteomes" id="UP000253383"/>
    </source>
</evidence>
<sequence length="124" mass="14481">MTHFADKGIDQLDRARLLQLYEDDTETLISTIEMFLDEVVPAFQVLESLIESQDWTGVCGMTHQLRPWLGMVGLTQLEHRLEEVERLAKKKTEYELIRITYLNFTEKLEAMQPVLKAELQLLTK</sequence>
<organism evidence="3 4">
    <name type="scientific">Larkinella punicea</name>
    <dbReference type="NCBI Taxonomy" id="2315727"/>
    <lineage>
        <taxon>Bacteria</taxon>
        <taxon>Pseudomonadati</taxon>
        <taxon>Bacteroidota</taxon>
        <taxon>Cytophagia</taxon>
        <taxon>Cytophagales</taxon>
        <taxon>Spirosomataceae</taxon>
        <taxon>Larkinella</taxon>
    </lineage>
</organism>
<accession>A0A368JQB5</accession>
<feature type="domain" description="HPt" evidence="2">
    <location>
        <begin position="24"/>
        <end position="122"/>
    </location>
</feature>
<dbReference type="AlphaFoldDB" id="A0A368JQB5"/>
<protein>
    <submittedName>
        <fullName evidence="3">Hpt domain-containing protein</fullName>
    </submittedName>
</protein>
<dbReference type="EMBL" id="QOWE01000007">
    <property type="protein sequence ID" value="RCR69818.1"/>
    <property type="molecule type" value="Genomic_DNA"/>
</dbReference>
<dbReference type="RefSeq" id="WP_114406012.1">
    <property type="nucleotide sequence ID" value="NZ_QOWE01000007.1"/>
</dbReference>
<proteinExistence type="predicted"/>
<dbReference type="Pfam" id="PF01627">
    <property type="entry name" value="Hpt"/>
    <property type="match status" value="1"/>
</dbReference>
<feature type="modified residue" description="Phosphohistidine" evidence="1">
    <location>
        <position position="63"/>
    </location>
</feature>
<dbReference type="PROSITE" id="PS50894">
    <property type="entry name" value="HPT"/>
    <property type="match status" value="1"/>
</dbReference>
<reference evidence="3 4" key="1">
    <citation type="submission" date="2018-07" db="EMBL/GenBank/DDBJ databases">
        <title>Genome analysis of Larkinella rosea.</title>
        <authorList>
            <person name="Zhou Z."/>
            <person name="Wang G."/>
        </authorList>
    </citation>
    <scope>NUCLEOTIDE SEQUENCE [LARGE SCALE GENOMIC DNA]</scope>
    <source>
        <strain evidence="4">zzj9</strain>
    </source>
</reference>
<evidence type="ECO:0000256" key="1">
    <source>
        <dbReference type="PROSITE-ProRule" id="PRU00110"/>
    </source>
</evidence>
<dbReference type="InterPro" id="IPR036641">
    <property type="entry name" value="HPT_dom_sf"/>
</dbReference>
<name>A0A368JQB5_9BACT</name>
<dbReference type="GO" id="GO:0000160">
    <property type="term" value="P:phosphorelay signal transduction system"/>
    <property type="evidence" value="ECO:0007669"/>
    <property type="project" value="InterPro"/>
</dbReference>
<comment type="caution">
    <text evidence="3">The sequence shown here is derived from an EMBL/GenBank/DDBJ whole genome shotgun (WGS) entry which is preliminary data.</text>
</comment>